<dbReference type="EMBL" id="KX224250">
    <property type="protein sequence ID" value="APX42764.1"/>
    <property type="molecule type" value="mRNA"/>
</dbReference>
<evidence type="ECO:0000313" key="5">
    <source>
        <dbReference type="EMBL" id="APX42764.1"/>
    </source>
</evidence>
<keyword evidence="2" id="KW-0560">Oxidoreductase</keyword>
<keyword evidence="4" id="KW-1133">Transmembrane helix</keyword>
<feature type="transmembrane region" description="Helical" evidence="4">
    <location>
        <begin position="21"/>
        <end position="39"/>
    </location>
</feature>
<accession>A0A1P8NQL7</accession>
<dbReference type="Gene3D" id="3.40.50.720">
    <property type="entry name" value="NAD(P)-binding Rossmann-like Domain"/>
    <property type="match status" value="1"/>
</dbReference>
<feature type="compositionally biased region" description="Polar residues" evidence="3">
    <location>
        <begin position="199"/>
        <end position="211"/>
    </location>
</feature>
<evidence type="ECO:0000256" key="2">
    <source>
        <dbReference type="ARBA" id="ARBA00023002"/>
    </source>
</evidence>
<name>A0A1P8NQL7_SOLME</name>
<dbReference type="SUPFAM" id="SSF51735">
    <property type="entry name" value="NAD(P)-binding Rossmann-fold domains"/>
    <property type="match status" value="1"/>
</dbReference>
<reference evidence="5" key="1">
    <citation type="submission" date="2016-05" db="EMBL/GenBank/DDBJ databases">
        <authorList>
            <person name="Lavstsen T."/>
            <person name="Jespersen J.S."/>
        </authorList>
    </citation>
    <scope>NUCLEOTIDE SEQUENCE</scope>
</reference>
<dbReference type="PANTHER" id="PTHR10366">
    <property type="entry name" value="NAD DEPENDENT EPIMERASE/DEHYDRATASE"/>
    <property type="match status" value="1"/>
</dbReference>
<keyword evidence="1" id="KW-0521">NADP</keyword>
<dbReference type="InterPro" id="IPR036291">
    <property type="entry name" value="NAD(P)-bd_dom_sf"/>
</dbReference>
<evidence type="ECO:0000256" key="4">
    <source>
        <dbReference type="SAM" id="Phobius"/>
    </source>
</evidence>
<keyword evidence="4" id="KW-0472">Membrane</keyword>
<dbReference type="InterPro" id="IPR050425">
    <property type="entry name" value="NAD(P)_dehydrat-like"/>
</dbReference>
<dbReference type="GO" id="GO:0045552">
    <property type="term" value="F:dihydroflavanol 4-reductase activity"/>
    <property type="evidence" value="ECO:0007669"/>
    <property type="project" value="TreeGrafter"/>
</dbReference>
<organism evidence="5">
    <name type="scientific">Solanum melongena</name>
    <name type="common">Eggplant</name>
    <name type="synonym">Aubergine</name>
    <dbReference type="NCBI Taxonomy" id="223891"/>
    <lineage>
        <taxon>Eukaryota</taxon>
        <taxon>Viridiplantae</taxon>
        <taxon>Streptophyta</taxon>
        <taxon>Embryophyta</taxon>
        <taxon>Tracheophyta</taxon>
        <taxon>Spermatophyta</taxon>
        <taxon>Magnoliopsida</taxon>
        <taxon>eudicotyledons</taxon>
        <taxon>Gunneridae</taxon>
        <taxon>Pentapetalae</taxon>
        <taxon>asterids</taxon>
        <taxon>lamiids</taxon>
        <taxon>Solanales</taxon>
        <taxon>Solanaceae</taxon>
        <taxon>Solanoideae</taxon>
        <taxon>Solaneae</taxon>
        <taxon>Solanum</taxon>
    </lineage>
</organism>
<dbReference type="PANTHER" id="PTHR10366:SF564">
    <property type="entry name" value="STEROL-4-ALPHA-CARBOXYLATE 3-DEHYDROGENASE, DECARBOXYLATING"/>
    <property type="match status" value="1"/>
</dbReference>
<feature type="region of interest" description="Disordered" evidence="3">
    <location>
        <begin position="171"/>
        <end position="211"/>
    </location>
</feature>
<keyword evidence="4" id="KW-0812">Transmembrane</keyword>
<evidence type="ECO:0000256" key="3">
    <source>
        <dbReference type="SAM" id="MobiDB-lite"/>
    </source>
</evidence>
<evidence type="ECO:0000256" key="1">
    <source>
        <dbReference type="ARBA" id="ARBA00022857"/>
    </source>
</evidence>
<proteinExistence type="evidence at transcript level"/>
<sequence length="211" mass="23978">MGCICFQRYWQRRLQGKKLKKITLISFSIIPPLVVGPFITPTFPPSLITALSVITGNEAHYCIIKQGQYVHLDDLCEAHIFLYEHPKAEGRFICSSHHAIIYDVAKMVRQKWPDYYVPTEFKGIDKELPIVSFSSKKLTDMGFEFKYTLEDMYQGAIETCRQKQLLPFSTRSTLDNGEDKETIPISTENYASGKENAPVANSTGQLTNGEI</sequence>
<protein>
    <submittedName>
        <fullName evidence="5">DFR</fullName>
    </submittedName>
</protein>
<dbReference type="AlphaFoldDB" id="A0A1P8NQL7"/>
<dbReference type="GO" id="GO:0009718">
    <property type="term" value="P:anthocyanin-containing compound biosynthetic process"/>
    <property type="evidence" value="ECO:0007669"/>
    <property type="project" value="TreeGrafter"/>
</dbReference>